<dbReference type="AlphaFoldDB" id="A0AAD9V5Y8"/>
<keyword evidence="2" id="KW-1185">Reference proteome</keyword>
<proteinExistence type="predicted"/>
<evidence type="ECO:0000313" key="1">
    <source>
        <dbReference type="EMBL" id="KAK2562459.1"/>
    </source>
</evidence>
<dbReference type="Proteomes" id="UP001249851">
    <property type="component" value="Unassembled WGS sequence"/>
</dbReference>
<organism evidence="1 2">
    <name type="scientific">Acropora cervicornis</name>
    <name type="common">Staghorn coral</name>
    <dbReference type="NCBI Taxonomy" id="6130"/>
    <lineage>
        <taxon>Eukaryota</taxon>
        <taxon>Metazoa</taxon>
        <taxon>Cnidaria</taxon>
        <taxon>Anthozoa</taxon>
        <taxon>Hexacorallia</taxon>
        <taxon>Scleractinia</taxon>
        <taxon>Astrocoeniina</taxon>
        <taxon>Acroporidae</taxon>
        <taxon>Acropora</taxon>
    </lineage>
</organism>
<sequence>MIEITQHREKCEQVSPDSLQMTSPWLASSRLLVFAEIRSSSLLISFVWIGIELFTNVERRGVYEHKWDSRQPLKHAGAIVCAQICCDLKPGH</sequence>
<reference evidence="1" key="2">
    <citation type="journal article" date="2023" name="Science">
        <title>Genomic signatures of disease resistance in endangered staghorn corals.</title>
        <authorList>
            <person name="Vollmer S.V."/>
            <person name="Selwyn J.D."/>
            <person name="Despard B.A."/>
            <person name="Roesel C.L."/>
        </authorList>
    </citation>
    <scope>NUCLEOTIDE SEQUENCE</scope>
    <source>
        <strain evidence="1">K2</strain>
    </source>
</reference>
<gene>
    <name evidence="1" type="ORF">P5673_014118</name>
</gene>
<comment type="caution">
    <text evidence="1">The sequence shown here is derived from an EMBL/GenBank/DDBJ whole genome shotgun (WGS) entry which is preliminary data.</text>
</comment>
<name>A0AAD9V5Y8_ACRCE</name>
<evidence type="ECO:0000313" key="2">
    <source>
        <dbReference type="Proteomes" id="UP001249851"/>
    </source>
</evidence>
<dbReference type="EMBL" id="JARQWQ010000028">
    <property type="protein sequence ID" value="KAK2562459.1"/>
    <property type="molecule type" value="Genomic_DNA"/>
</dbReference>
<accession>A0AAD9V5Y8</accession>
<reference evidence="1" key="1">
    <citation type="journal article" date="2023" name="G3 (Bethesda)">
        <title>Whole genome assembly and annotation of the endangered Caribbean coral Acropora cervicornis.</title>
        <authorList>
            <person name="Selwyn J.D."/>
            <person name="Vollmer S.V."/>
        </authorList>
    </citation>
    <scope>NUCLEOTIDE SEQUENCE</scope>
    <source>
        <strain evidence="1">K2</strain>
    </source>
</reference>
<protein>
    <submittedName>
        <fullName evidence="1">Uncharacterized protein</fullName>
    </submittedName>
</protein>